<evidence type="ECO:0000313" key="2">
    <source>
        <dbReference type="EMBL" id="OHX19488.1"/>
    </source>
</evidence>
<sequence length="98" mass="11173">MMKAFVLLVCMATMQSSAGEAAPLQQPGDVVRFLEDADSCIHLAGEISGERSAEQRQLVREINRYCDSAKRQLKRLDKKYKSNARVQEQLKPYREDLI</sequence>
<feature type="chain" id="PRO_5046285744" description="Secreted protein" evidence="1">
    <location>
        <begin position="19"/>
        <end position="98"/>
    </location>
</feature>
<reference evidence="2 3" key="1">
    <citation type="submission" date="2016-09" db="EMBL/GenBank/DDBJ databases">
        <title>Chromobacterium muskegensis sp. nov., an insecticidal bacterium isolated from Sphagnum bogs.</title>
        <authorList>
            <person name="Sparks M.E."/>
            <person name="Blackburn M.B."/>
            <person name="Gundersen-Rindal D.E."/>
            <person name="Mitchell A."/>
            <person name="Farrar R."/>
            <person name="Kuhar D."/>
        </authorList>
    </citation>
    <scope>NUCLEOTIDE SEQUENCE [LARGE SCALE GENOMIC DNA]</scope>
    <source>
        <strain evidence="2 3">14B-1</strain>
    </source>
</reference>
<feature type="signal peptide" evidence="1">
    <location>
        <begin position="1"/>
        <end position="18"/>
    </location>
</feature>
<gene>
    <name evidence="2" type="ORF">BI344_18030</name>
</gene>
<accession>A0ABX3CB32</accession>
<comment type="caution">
    <text evidence="2">The sequence shown here is derived from an EMBL/GenBank/DDBJ whole genome shotgun (WGS) entry which is preliminary data.</text>
</comment>
<organism evidence="2 3">
    <name type="scientific">Chromobacterium sphagni</name>
    <dbReference type="NCBI Taxonomy" id="1903179"/>
    <lineage>
        <taxon>Bacteria</taxon>
        <taxon>Pseudomonadati</taxon>
        <taxon>Pseudomonadota</taxon>
        <taxon>Betaproteobacteria</taxon>
        <taxon>Neisseriales</taxon>
        <taxon>Chromobacteriaceae</taxon>
        <taxon>Chromobacterium</taxon>
    </lineage>
</organism>
<protein>
    <recommendedName>
        <fullName evidence="4">Secreted protein</fullName>
    </recommendedName>
</protein>
<dbReference type="Proteomes" id="UP000180280">
    <property type="component" value="Unassembled WGS sequence"/>
</dbReference>
<dbReference type="EMBL" id="MKCT01000034">
    <property type="protein sequence ID" value="OHX19488.1"/>
    <property type="molecule type" value="Genomic_DNA"/>
</dbReference>
<proteinExistence type="predicted"/>
<evidence type="ECO:0008006" key="4">
    <source>
        <dbReference type="Google" id="ProtNLM"/>
    </source>
</evidence>
<keyword evidence="3" id="KW-1185">Reference proteome</keyword>
<keyword evidence="1" id="KW-0732">Signal</keyword>
<name>A0ABX3CB32_9NEIS</name>
<evidence type="ECO:0000313" key="3">
    <source>
        <dbReference type="Proteomes" id="UP000180280"/>
    </source>
</evidence>
<dbReference type="RefSeq" id="WP_071113504.1">
    <property type="nucleotide sequence ID" value="NZ_MKCT01000034.1"/>
</dbReference>
<evidence type="ECO:0000256" key="1">
    <source>
        <dbReference type="SAM" id="SignalP"/>
    </source>
</evidence>